<keyword evidence="1 3" id="KW-0732">Signal</keyword>
<accession>A0A372JE14</accession>
<dbReference type="EMBL" id="QURH01000861">
    <property type="protein sequence ID" value="RFU38159.1"/>
    <property type="molecule type" value="Genomic_DNA"/>
</dbReference>
<dbReference type="GO" id="GO:0015276">
    <property type="term" value="F:ligand-gated monoatomic ion channel activity"/>
    <property type="evidence" value="ECO:0007669"/>
    <property type="project" value="InterPro"/>
</dbReference>
<protein>
    <submittedName>
        <fullName evidence="6">ABC transporter substrate-binding protein</fullName>
    </submittedName>
</protein>
<evidence type="ECO:0000313" key="7">
    <source>
        <dbReference type="Proteomes" id="UP000261811"/>
    </source>
</evidence>
<dbReference type="Proteomes" id="UP000261811">
    <property type="component" value="Unassembled WGS sequence"/>
</dbReference>
<evidence type="ECO:0000256" key="1">
    <source>
        <dbReference type="ARBA" id="ARBA00022729"/>
    </source>
</evidence>
<feature type="signal peptide" evidence="3">
    <location>
        <begin position="1"/>
        <end position="26"/>
    </location>
</feature>
<dbReference type="InterPro" id="IPR001320">
    <property type="entry name" value="Iontro_rcpt_C"/>
</dbReference>
<evidence type="ECO:0000313" key="6">
    <source>
        <dbReference type="EMBL" id="RFU38159.1"/>
    </source>
</evidence>
<comment type="caution">
    <text evidence="6">The sequence shown here is derived from an EMBL/GenBank/DDBJ whole genome shotgun (WGS) entry which is preliminary data.</text>
</comment>
<gene>
    <name evidence="6" type="ORF">DZF91_29125</name>
</gene>
<dbReference type="Pfam" id="PF00497">
    <property type="entry name" value="SBP_bac_3"/>
    <property type="match status" value="1"/>
</dbReference>
<dbReference type="PANTHER" id="PTHR35936:SF17">
    <property type="entry name" value="ARGININE-BINDING EXTRACELLULAR PROTEIN ARTP"/>
    <property type="match status" value="1"/>
</dbReference>
<sequence length="320" mass="33060">MNTGSLGRRTATAGALVLSAALALSACGGSKKDTGAQGKDVGDIFSAIKQDPKLHDQLGPDVKSSGKIIVATDPSYAPNEFYGNDNKTLVGMDLDLGKALGKKLGIDFSFQKASFDGIIPGLQSGQYQAAMSSITDNKEREKTVDFVTYFTAGTSLMVKKGNPGGYKPDDLSLCGKKVAVEKGTVQLDEVSATVDPAKGTGSRTKKCKDGGKPGPTGQAFPDQNGANLALSSGRADAVLADSPVIDYAVKQSNGQFETAGATYDTAPYGIALSKKLGTTKEAVLGALKALQADGTYKKILEKWGIEHGALDTPGINGAQS</sequence>
<evidence type="ECO:0000256" key="3">
    <source>
        <dbReference type="SAM" id="SignalP"/>
    </source>
</evidence>
<dbReference type="OrthoDB" id="4633994at2"/>
<dbReference type="RefSeq" id="WP_117360320.1">
    <property type="nucleotide sequence ID" value="NZ_QURH01000861.1"/>
</dbReference>
<feature type="domain" description="Solute-binding protein family 3/N-terminal" evidence="4">
    <location>
        <begin position="67"/>
        <end position="307"/>
    </location>
</feature>
<dbReference type="SMART" id="SM00079">
    <property type="entry name" value="PBPe"/>
    <property type="match status" value="1"/>
</dbReference>
<name>A0A372JE14_9ACTN</name>
<keyword evidence="7" id="KW-1185">Reference proteome</keyword>
<dbReference type="PANTHER" id="PTHR35936">
    <property type="entry name" value="MEMBRANE-BOUND LYTIC MUREIN TRANSGLYCOSYLASE F"/>
    <property type="match status" value="1"/>
</dbReference>
<dbReference type="InterPro" id="IPR001638">
    <property type="entry name" value="Solute-binding_3/MltF_N"/>
</dbReference>
<feature type="chain" id="PRO_5039091347" evidence="3">
    <location>
        <begin position="27"/>
        <end position="320"/>
    </location>
</feature>
<proteinExistence type="predicted"/>
<evidence type="ECO:0000259" key="4">
    <source>
        <dbReference type="SMART" id="SM00062"/>
    </source>
</evidence>
<reference evidence="6 7" key="1">
    <citation type="submission" date="2018-08" db="EMBL/GenBank/DDBJ databases">
        <title>Actinomadura jelena sp. nov., a novel Actinomycete isolated from soil in Chad.</title>
        <authorList>
            <person name="Shi L."/>
        </authorList>
    </citation>
    <scope>NUCLEOTIDE SEQUENCE [LARGE SCALE GENOMIC DNA]</scope>
    <source>
        <strain evidence="6 7">NEAU-G17</strain>
    </source>
</reference>
<feature type="region of interest" description="Disordered" evidence="2">
    <location>
        <begin position="195"/>
        <end position="222"/>
    </location>
</feature>
<evidence type="ECO:0000259" key="5">
    <source>
        <dbReference type="SMART" id="SM00079"/>
    </source>
</evidence>
<evidence type="ECO:0000256" key="2">
    <source>
        <dbReference type="SAM" id="MobiDB-lite"/>
    </source>
</evidence>
<dbReference type="SMART" id="SM00062">
    <property type="entry name" value="PBPb"/>
    <property type="match status" value="1"/>
</dbReference>
<dbReference type="Gene3D" id="3.40.190.10">
    <property type="entry name" value="Periplasmic binding protein-like II"/>
    <property type="match status" value="2"/>
</dbReference>
<dbReference type="CDD" id="cd01004">
    <property type="entry name" value="PBP2_MidA_like"/>
    <property type="match status" value="1"/>
</dbReference>
<dbReference type="GO" id="GO:0016020">
    <property type="term" value="C:membrane"/>
    <property type="evidence" value="ECO:0007669"/>
    <property type="project" value="InterPro"/>
</dbReference>
<feature type="domain" description="Ionotropic glutamate receptor C-terminal" evidence="5">
    <location>
        <begin position="67"/>
        <end position="307"/>
    </location>
</feature>
<dbReference type="SUPFAM" id="SSF53850">
    <property type="entry name" value="Periplasmic binding protein-like II"/>
    <property type="match status" value="1"/>
</dbReference>
<dbReference type="AlphaFoldDB" id="A0A372JE14"/>
<organism evidence="6 7">
    <name type="scientific">Actinomadura logoneensis</name>
    <dbReference type="NCBI Taxonomy" id="2293572"/>
    <lineage>
        <taxon>Bacteria</taxon>
        <taxon>Bacillati</taxon>
        <taxon>Actinomycetota</taxon>
        <taxon>Actinomycetes</taxon>
        <taxon>Streptosporangiales</taxon>
        <taxon>Thermomonosporaceae</taxon>
        <taxon>Actinomadura</taxon>
    </lineage>
</organism>